<evidence type="ECO:0000313" key="2">
    <source>
        <dbReference type="EnsemblPlants" id="EMT30571"/>
    </source>
</evidence>
<proteinExistence type="predicted"/>
<dbReference type="Gene3D" id="3.10.20.90">
    <property type="entry name" value="Phosphatidylinositol 3-kinase Catalytic Subunit, Chain A, domain 1"/>
    <property type="match status" value="1"/>
</dbReference>
<dbReference type="PANTHER" id="PTHR10666">
    <property type="entry name" value="UBIQUITIN"/>
    <property type="match status" value="1"/>
</dbReference>
<accession>M8D2S4</accession>
<dbReference type="InterPro" id="IPR000626">
    <property type="entry name" value="Ubiquitin-like_dom"/>
</dbReference>
<dbReference type="SUPFAM" id="SSF54236">
    <property type="entry name" value="Ubiquitin-like"/>
    <property type="match status" value="1"/>
</dbReference>
<keyword evidence="1" id="KW-1017">Isopeptide bond</keyword>
<dbReference type="InterPro" id="IPR019956">
    <property type="entry name" value="Ubiquitin_dom"/>
</dbReference>
<sequence length="87" mass="9478">MANCLLLDRSIKIHVRLLNNTAHDLEVDGSDTNGSVKTKIMEKEGVPPQQQLLFFADEGLEDARTLADHGIEDGASVCLIAINMMQG</sequence>
<evidence type="ECO:0000256" key="1">
    <source>
        <dbReference type="ARBA" id="ARBA00022499"/>
    </source>
</evidence>
<dbReference type="PROSITE" id="PS50053">
    <property type="entry name" value="UBIQUITIN_2"/>
    <property type="match status" value="1"/>
</dbReference>
<dbReference type="GO" id="GO:0003729">
    <property type="term" value="F:mRNA binding"/>
    <property type="evidence" value="ECO:0007669"/>
    <property type="project" value="UniProtKB-ARBA"/>
</dbReference>
<dbReference type="SMART" id="SM00213">
    <property type="entry name" value="UBQ"/>
    <property type="match status" value="1"/>
</dbReference>
<dbReference type="InterPro" id="IPR029071">
    <property type="entry name" value="Ubiquitin-like_domsf"/>
</dbReference>
<name>M8D2S4_AEGTA</name>
<dbReference type="InterPro" id="IPR050158">
    <property type="entry name" value="Ubiquitin_ubiquitin-like"/>
</dbReference>
<dbReference type="PRINTS" id="PR00348">
    <property type="entry name" value="UBIQUITIN"/>
</dbReference>
<dbReference type="AlphaFoldDB" id="M8D2S4"/>
<dbReference type="Pfam" id="PF00240">
    <property type="entry name" value="ubiquitin"/>
    <property type="match status" value="1"/>
</dbReference>
<organism evidence="2">
    <name type="scientific">Aegilops tauschii</name>
    <name type="common">Tausch's goatgrass</name>
    <name type="synonym">Aegilops squarrosa</name>
    <dbReference type="NCBI Taxonomy" id="37682"/>
    <lineage>
        <taxon>Eukaryota</taxon>
        <taxon>Viridiplantae</taxon>
        <taxon>Streptophyta</taxon>
        <taxon>Embryophyta</taxon>
        <taxon>Tracheophyta</taxon>
        <taxon>Spermatophyta</taxon>
        <taxon>Magnoliopsida</taxon>
        <taxon>Liliopsida</taxon>
        <taxon>Poales</taxon>
        <taxon>Poaceae</taxon>
        <taxon>BOP clade</taxon>
        <taxon>Pooideae</taxon>
        <taxon>Triticodae</taxon>
        <taxon>Triticeae</taxon>
        <taxon>Triticinae</taxon>
        <taxon>Aegilops</taxon>
    </lineage>
</organism>
<protein>
    <submittedName>
        <fullName evidence="2">Uncharacterized protein</fullName>
    </submittedName>
</protein>
<dbReference type="CDD" id="cd17039">
    <property type="entry name" value="Ubl_ubiquitin_like"/>
    <property type="match status" value="1"/>
</dbReference>
<dbReference type="EnsemblPlants" id="EMT30571">
    <property type="protein sequence ID" value="EMT30571"/>
    <property type="gene ID" value="F775_43278"/>
</dbReference>
<reference evidence="2" key="1">
    <citation type="submission" date="2015-06" db="UniProtKB">
        <authorList>
            <consortium name="EnsemblPlants"/>
        </authorList>
    </citation>
    <scope>IDENTIFICATION</scope>
</reference>